<reference evidence="2" key="1">
    <citation type="submission" date="2017-02" db="UniProtKB">
        <authorList>
            <consortium name="WormBaseParasite"/>
        </authorList>
    </citation>
    <scope>IDENTIFICATION</scope>
</reference>
<dbReference type="Proteomes" id="UP000046393">
    <property type="component" value="Unplaced"/>
</dbReference>
<evidence type="ECO:0000313" key="2">
    <source>
        <dbReference type="WBParaSite" id="SMUV_0001085901-mRNA-1"/>
    </source>
</evidence>
<keyword evidence="1" id="KW-1185">Reference proteome</keyword>
<sequence length="125" mass="14454">MHTSGNFASLGQSICFGKFFCAFPGYFSIHENFSRRNFPPTNIAGSLFFPEFIIQINYRLSNALMNITIDKTRLIMRIRLKPQETLFKLNYLAFCQVGSAMNVLVFSDRKESEFQLRNSDFLTDV</sequence>
<proteinExistence type="predicted"/>
<accession>A0A0N5B0Q7</accession>
<organism evidence="1 2">
    <name type="scientific">Syphacia muris</name>
    <dbReference type="NCBI Taxonomy" id="451379"/>
    <lineage>
        <taxon>Eukaryota</taxon>
        <taxon>Metazoa</taxon>
        <taxon>Ecdysozoa</taxon>
        <taxon>Nematoda</taxon>
        <taxon>Chromadorea</taxon>
        <taxon>Rhabditida</taxon>
        <taxon>Spirurina</taxon>
        <taxon>Oxyuridomorpha</taxon>
        <taxon>Oxyuroidea</taxon>
        <taxon>Oxyuridae</taxon>
        <taxon>Syphacia</taxon>
    </lineage>
</organism>
<protein>
    <submittedName>
        <fullName evidence="2">Uncharacterized protein</fullName>
    </submittedName>
</protein>
<dbReference type="WBParaSite" id="SMUV_0001085901-mRNA-1">
    <property type="protein sequence ID" value="SMUV_0001085901-mRNA-1"/>
    <property type="gene ID" value="SMUV_0001085901"/>
</dbReference>
<evidence type="ECO:0000313" key="1">
    <source>
        <dbReference type="Proteomes" id="UP000046393"/>
    </source>
</evidence>
<name>A0A0N5B0Q7_9BILA</name>
<dbReference type="AlphaFoldDB" id="A0A0N5B0Q7"/>